<name>A0A9P0Z706_CUSEU</name>
<organism evidence="2 3">
    <name type="scientific">Cuscuta europaea</name>
    <name type="common">European dodder</name>
    <dbReference type="NCBI Taxonomy" id="41803"/>
    <lineage>
        <taxon>Eukaryota</taxon>
        <taxon>Viridiplantae</taxon>
        <taxon>Streptophyta</taxon>
        <taxon>Embryophyta</taxon>
        <taxon>Tracheophyta</taxon>
        <taxon>Spermatophyta</taxon>
        <taxon>Magnoliopsida</taxon>
        <taxon>eudicotyledons</taxon>
        <taxon>Gunneridae</taxon>
        <taxon>Pentapetalae</taxon>
        <taxon>asterids</taxon>
        <taxon>lamiids</taxon>
        <taxon>Solanales</taxon>
        <taxon>Convolvulaceae</taxon>
        <taxon>Cuscuteae</taxon>
        <taxon>Cuscuta</taxon>
        <taxon>Cuscuta subgen. Cuscuta</taxon>
    </lineage>
</organism>
<reference evidence="2" key="1">
    <citation type="submission" date="2022-07" db="EMBL/GenBank/DDBJ databases">
        <authorList>
            <person name="Macas J."/>
            <person name="Novak P."/>
            <person name="Neumann P."/>
        </authorList>
    </citation>
    <scope>NUCLEOTIDE SEQUENCE</scope>
</reference>
<comment type="caution">
    <text evidence="2">The sequence shown here is derived from an EMBL/GenBank/DDBJ whole genome shotgun (WGS) entry which is preliminary data.</text>
</comment>
<dbReference type="EMBL" id="CAMAPE010000020">
    <property type="protein sequence ID" value="CAH9089251.1"/>
    <property type="molecule type" value="Genomic_DNA"/>
</dbReference>
<evidence type="ECO:0000313" key="3">
    <source>
        <dbReference type="Proteomes" id="UP001152484"/>
    </source>
</evidence>
<keyword evidence="3" id="KW-1185">Reference proteome</keyword>
<protein>
    <submittedName>
        <fullName evidence="2">Uncharacterized protein</fullName>
    </submittedName>
</protein>
<evidence type="ECO:0000313" key="2">
    <source>
        <dbReference type="EMBL" id="CAH9089251.1"/>
    </source>
</evidence>
<accession>A0A9P0Z706</accession>
<sequence>MSTIVDQQPMVADLGGPHLGAPSSSSARPLPQGTFAARQKVSIVPNGSPPINFLLSISVYTEYISYRTRGGLLGLEADSKFSYVFATGPQRHQLFLLKHYLNYLEFRCETYTQLQSL</sequence>
<gene>
    <name evidence="2" type="ORF">CEURO_LOCUS10815</name>
</gene>
<evidence type="ECO:0000256" key="1">
    <source>
        <dbReference type="SAM" id="MobiDB-lite"/>
    </source>
</evidence>
<proteinExistence type="predicted"/>
<dbReference type="Proteomes" id="UP001152484">
    <property type="component" value="Unassembled WGS sequence"/>
</dbReference>
<feature type="region of interest" description="Disordered" evidence="1">
    <location>
        <begin position="1"/>
        <end position="31"/>
    </location>
</feature>
<dbReference type="AlphaFoldDB" id="A0A9P0Z706"/>